<proteinExistence type="predicted"/>
<dbReference type="OrthoDB" id="2616460at2"/>
<dbReference type="AlphaFoldDB" id="A0A3D9QWG6"/>
<gene>
    <name evidence="2" type="ORF">A8990_13219</name>
</gene>
<keyword evidence="3" id="KW-1185">Reference proteome</keyword>
<comment type="caution">
    <text evidence="2">The sequence shown here is derived from an EMBL/GenBank/DDBJ whole genome shotgun (WGS) entry which is preliminary data.</text>
</comment>
<keyword evidence="1" id="KW-0472">Membrane</keyword>
<dbReference type="Proteomes" id="UP000256304">
    <property type="component" value="Unassembled WGS sequence"/>
</dbReference>
<dbReference type="EMBL" id="QTTN01000032">
    <property type="protein sequence ID" value="REE69623.1"/>
    <property type="molecule type" value="Genomic_DNA"/>
</dbReference>
<keyword evidence="1" id="KW-0812">Transmembrane</keyword>
<protein>
    <submittedName>
        <fullName evidence="2">Uncharacterized protein DUF4362</fullName>
    </submittedName>
</protein>
<organism evidence="2 3">
    <name type="scientific">Paenibacillus taihuensis</name>
    <dbReference type="NCBI Taxonomy" id="1156355"/>
    <lineage>
        <taxon>Bacteria</taxon>
        <taxon>Bacillati</taxon>
        <taxon>Bacillota</taxon>
        <taxon>Bacilli</taxon>
        <taxon>Bacillales</taxon>
        <taxon>Paenibacillaceae</taxon>
        <taxon>Paenibacillus</taxon>
    </lineage>
</organism>
<evidence type="ECO:0000313" key="2">
    <source>
        <dbReference type="EMBL" id="REE69623.1"/>
    </source>
</evidence>
<evidence type="ECO:0000313" key="3">
    <source>
        <dbReference type="Proteomes" id="UP000256304"/>
    </source>
</evidence>
<sequence length="152" mass="17229">MILNRTVVVLQTLIIVALIGVITVLVTKPDSQKSSENNAYILNFDKADLKRMEAMVSRFSEGNGDNLMIIEPGMDSGPVIHDVSSNGKKIMWNVDHSRDAWYPKDKAKSQFVCRAIRIHERNQDFIDVQLSKCDGYKVDEQLSVLTFTKEKL</sequence>
<reference evidence="2 3" key="1">
    <citation type="submission" date="2018-08" db="EMBL/GenBank/DDBJ databases">
        <title>Genomic Encyclopedia of Type Strains, Phase III (KMG-III): the genomes of soil and plant-associated and newly described type strains.</title>
        <authorList>
            <person name="Whitman W."/>
        </authorList>
    </citation>
    <scope>NUCLEOTIDE SEQUENCE [LARGE SCALE GENOMIC DNA]</scope>
    <source>
        <strain evidence="2 3">CGMCC 1.10966</strain>
    </source>
</reference>
<name>A0A3D9QWG6_9BACL</name>
<evidence type="ECO:0000256" key="1">
    <source>
        <dbReference type="SAM" id="Phobius"/>
    </source>
</evidence>
<accession>A0A3D9QWG6</accession>
<keyword evidence="1" id="KW-1133">Transmembrane helix</keyword>
<dbReference type="RefSeq" id="WP_116191249.1">
    <property type="nucleotide sequence ID" value="NZ_QTTN01000032.1"/>
</dbReference>
<feature type="transmembrane region" description="Helical" evidence="1">
    <location>
        <begin position="6"/>
        <end position="26"/>
    </location>
</feature>